<gene>
    <name evidence="1" type="ORF">B0T26DRAFT_30646</name>
</gene>
<evidence type="ECO:0000313" key="2">
    <source>
        <dbReference type="Proteomes" id="UP001172101"/>
    </source>
</evidence>
<organism evidence="1 2">
    <name type="scientific">Lasiosphaeria miniovina</name>
    <dbReference type="NCBI Taxonomy" id="1954250"/>
    <lineage>
        <taxon>Eukaryota</taxon>
        <taxon>Fungi</taxon>
        <taxon>Dikarya</taxon>
        <taxon>Ascomycota</taxon>
        <taxon>Pezizomycotina</taxon>
        <taxon>Sordariomycetes</taxon>
        <taxon>Sordariomycetidae</taxon>
        <taxon>Sordariales</taxon>
        <taxon>Lasiosphaeriaceae</taxon>
        <taxon>Lasiosphaeria</taxon>
    </lineage>
</organism>
<dbReference type="EMBL" id="JAUIRO010000001">
    <property type="protein sequence ID" value="KAK0733636.1"/>
    <property type="molecule type" value="Genomic_DNA"/>
</dbReference>
<comment type="caution">
    <text evidence="1">The sequence shown here is derived from an EMBL/GenBank/DDBJ whole genome shotgun (WGS) entry which is preliminary data.</text>
</comment>
<dbReference type="AlphaFoldDB" id="A0AA40BG56"/>
<accession>A0AA40BG56</accession>
<proteinExistence type="predicted"/>
<sequence>MDACYILLLWTAELQLRTPRLACTPSVVAHYTLASQPTHFHTPITWCWRHRSLWAAASFVGRALLADRVSPTSPAAPAHTLFWSSKIQNVI</sequence>
<dbReference type="Proteomes" id="UP001172101">
    <property type="component" value="Unassembled WGS sequence"/>
</dbReference>
<protein>
    <submittedName>
        <fullName evidence="1">Uncharacterized protein</fullName>
    </submittedName>
</protein>
<keyword evidence="2" id="KW-1185">Reference proteome</keyword>
<dbReference type="GeneID" id="85317561"/>
<reference evidence="1" key="1">
    <citation type="submission" date="2023-06" db="EMBL/GenBank/DDBJ databases">
        <title>Genome-scale phylogeny and comparative genomics of the fungal order Sordariales.</title>
        <authorList>
            <consortium name="Lawrence Berkeley National Laboratory"/>
            <person name="Hensen N."/>
            <person name="Bonometti L."/>
            <person name="Westerberg I."/>
            <person name="Brannstrom I.O."/>
            <person name="Guillou S."/>
            <person name="Cros-Aarteil S."/>
            <person name="Calhoun S."/>
            <person name="Haridas S."/>
            <person name="Kuo A."/>
            <person name="Mondo S."/>
            <person name="Pangilinan J."/>
            <person name="Riley R."/>
            <person name="LaButti K."/>
            <person name="Andreopoulos B."/>
            <person name="Lipzen A."/>
            <person name="Chen C."/>
            <person name="Yanf M."/>
            <person name="Daum C."/>
            <person name="Ng V."/>
            <person name="Clum A."/>
            <person name="Steindorff A."/>
            <person name="Ohm R."/>
            <person name="Martin F."/>
            <person name="Silar P."/>
            <person name="Natvig D."/>
            <person name="Lalanne C."/>
            <person name="Gautier V."/>
            <person name="Ament-velasquez S.L."/>
            <person name="Kruys A."/>
            <person name="Hutchinson M.I."/>
            <person name="Powell A.J."/>
            <person name="Barry K."/>
            <person name="Miller A.N."/>
            <person name="Grigoriev I.V."/>
            <person name="Debuchy R."/>
            <person name="Gladieux P."/>
            <person name="Thoren M.H."/>
            <person name="Johannesson H."/>
        </authorList>
    </citation>
    <scope>NUCLEOTIDE SEQUENCE</scope>
    <source>
        <strain evidence="1">SMH2392-1A</strain>
    </source>
</reference>
<name>A0AA40BG56_9PEZI</name>
<dbReference type="RefSeq" id="XP_060302513.1">
    <property type="nucleotide sequence ID" value="XM_060434291.1"/>
</dbReference>
<evidence type="ECO:0000313" key="1">
    <source>
        <dbReference type="EMBL" id="KAK0733636.1"/>
    </source>
</evidence>